<proteinExistence type="predicted"/>
<evidence type="ECO:0000313" key="2">
    <source>
        <dbReference type="Proteomes" id="UP001286456"/>
    </source>
</evidence>
<organism evidence="1 2">
    <name type="scientific">Cercophora scortea</name>
    <dbReference type="NCBI Taxonomy" id="314031"/>
    <lineage>
        <taxon>Eukaryota</taxon>
        <taxon>Fungi</taxon>
        <taxon>Dikarya</taxon>
        <taxon>Ascomycota</taxon>
        <taxon>Pezizomycotina</taxon>
        <taxon>Sordariomycetes</taxon>
        <taxon>Sordariomycetidae</taxon>
        <taxon>Sordariales</taxon>
        <taxon>Lasiosphaeriaceae</taxon>
        <taxon>Cercophora</taxon>
    </lineage>
</organism>
<reference evidence="1" key="2">
    <citation type="submission" date="2023-06" db="EMBL/GenBank/DDBJ databases">
        <authorList>
            <consortium name="Lawrence Berkeley National Laboratory"/>
            <person name="Haridas S."/>
            <person name="Hensen N."/>
            <person name="Bonometti L."/>
            <person name="Westerberg I."/>
            <person name="Brannstrom I.O."/>
            <person name="Guillou S."/>
            <person name="Cros-Aarteil S."/>
            <person name="Calhoun S."/>
            <person name="Kuo A."/>
            <person name="Mondo S."/>
            <person name="Pangilinan J."/>
            <person name="Riley R."/>
            <person name="Labutti K."/>
            <person name="Andreopoulos B."/>
            <person name="Lipzen A."/>
            <person name="Chen C."/>
            <person name="Yanf M."/>
            <person name="Daum C."/>
            <person name="Ng V."/>
            <person name="Clum A."/>
            <person name="Steindorff A."/>
            <person name="Ohm R."/>
            <person name="Martin F."/>
            <person name="Silar P."/>
            <person name="Natvig D."/>
            <person name="Lalanne C."/>
            <person name="Gautier V."/>
            <person name="Ament-Velasquez S.L."/>
            <person name="Kruys A."/>
            <person name="Hutchinson M.I."/>
            <person name="Powell A.J."/>
            <person name="Barry K."/>
            <person name="Miller A.N."/>
            <person name="Grigoriev I.V."/>
            <person name="Debuchy R."/>
            <person name="Gladieux P."/>
            <person name="Thoren M.H."/>
            <person name="Johannesson H."/>
        </authorList>
    </citation>
    <scope>NUCLEOTIDE SEQUENCE</scope>
    <source>
        <strain evidence="1">SMH4131-1</strain>
    </source>
</reference>
<reference evidence="1" key="1">
    <citation type="journal article" date="2023" name="Mol. Phylogenet. Evol.">
        <title>Genome-scale phylogeny and comparative genomics of the fungal order Sordariales.</title>
        <authorList>
            <person name="Hensen N."/>
            <person name="Bonometti L."/>
            <person name="Westerberg I."/>
            <person name="Brannstrom I.O."/>
            <person name="Guillou S."/>
            <person name="Cros-Aarteil S."/>
            <person name="Calhoun S."/>
            <person name="Haridas S."/>
            <person name="Kuo A."/>
            <person name="Mondo S."/>
            <person name="Pangilinan J."/>
            <person name="Riley R."/>
            <person name="LaButti K."/>
            <person name="Andreopoulos B."/>
            <person name="Lipzen A."/>
            <person name="Chen C."/>
            <person name="Yan M."/>
            <person name="Daum C."/>
            <person name="Ng V."/>
            <person name="Clum A."/>
            <person name="Steindorff A."/>
            <person name="Ohm R.A."/>
            <person name="Martin F."/>
            <person name="Silar P."/>
            <person name="Natvig D.O."/>
            <person name="Lalanne C."/>
            <person name="Gautier V."/>
            <person name="Ament-Velasquez S.L."/>
            <person name="Kruys A."/>
            <person name="Hutchinson M.I."/>
            <person name="Powell A.J."/>
            <person name="Barry K."/>
            <person name="Miller A.N."/>
            <person name="Grigoriev I.V."/>
            <person name="Debuchy R."/>
            <person name="Gladieux P."/>
            <person name="Hiltunen Thoren M."/>
            <person name="Johannesson H."/>
        </authorList>
    </citation>
    <scope>NUCLEOTIDE SEQUENCE</scope>
    <source>
        <strain evidence="1">SMH4131-1</strain>
    </source>
</reference>
<evidence type="ECO:0000313" key="1">
    <source>
        <dbReference type="EMBL" id="KAK3317758.1"/>
    </source>
</evidence>
<dbReference type="EMBL" id="JAUEPO010000007">
    <property type="protein sequence ID" value="KAK3317758.1"/>
    <property type="molecule type" value="Genomic_DNA"/>
</dbReference>
<comment type="caution">
    <text evidence="1">The sequence shown here is derived from an EMBL/GenBank/DDBJ whole genome shotgun (WGS) entry which is preliminary data.</text>
</comment>
<sequence length="262" mass="29317">MGLTSKRNPDIDQGELLNGGVFTYQSCPYQARNPQIRHWFHGEEYPEQEQEHARLPDYQEKSRGRGRSFSFECRSVAANCCAGLRTGPFGRHSSFLLPGRLSKIRNALFSPRLTRESLTGSICNYSDHYPSLAGPGGSTAWNDRFSIGEARRIIWGSSVPGEDEPSVEFNRDAMVFGIDCKSHYPLFYFRCIYVYVTRAAGSTALRCPSMRLAAGLLPGSIFTFGKVMAWGDGMLGCYMYWLGIVMGFMRTAAVNARAIAWQ</sequence>
<accession>A0AAE0I373</accession>
<dbReference type="Proteomes" id="UP001286456">
    <property type="component" value="Unassembled WGS sequence"/>
</dbReference>
<protein>
    <submittedName>
        <fullName evidence="1">Uncharacterized protein</fullName>
    </submittedName>
</protein>
<dbReference type="AlphaFoldDB" id="A0AAE0I373"/>
<keyword evidence="2" id="KW-1185">Reference proteome</keyword>
<gene>
    <name evidence="1" type="ORF">B0T19DRAFT_405429</name>
</gene>
<name>A0AAE0I373_9PEZI</name>